<feature type="domain" description="PHD-type" evidence="16">
    <location>
        <begin position="179"/>
        <end position="228"/>
    </location>
</feature>
<dbReference type="SMART" id="SM01408">
    <property type="entry name" value="ING"/>
    <property type="match status" value="1"/>
</dbReference>
<feature type="region of interest" description="Disordered" evidence="15">
    <location>
        <begin position="140"/>
        <end position="159"/>
    </location>
</feature>
<dbReference type="AlphaFoldDB" id="A0A0C9S5G5"/>
<evidence type="ECO:0000256" key="4">
    <source>
        <dbReference type="ARBA" id="ARBA00022723"/>
    </source>
</evidence>
<evidence type="ECO:0000256" key="10">
    <source>
        <dbReference type="ARBA" id="ARBA00023242"/>
    </source>
</evidence>
<feature type="binding site" evidence="12">
    <location>
        <position position="184"/>
    </location>
    <ligand>
        <name>Zn(2+)</name>
        <dbReference type="ChEBI" id="CHEBI:29105"/>
        <label>1</label>
    </ligand>
</feature>
<evidence type="ECO:0000256" key="9">
    <source>
        <dbReference type="ARBA" id="ARBA00023163"/>
    </source>
</evidence>
<name>A0A0C9S5G5_9CONI</name>
<feature type="binding site" evidence="12">
    <location>
        <position position="182"/>
    </location>
    <ligand>
        <name>Zn(2+)</name>
        <dbReference type="ChEBI" id="CHEBI:29105"/>
        <label>1</label>
    </ligand>
</feature>
<comment type="subcellular location">
    <subcellularLocation>
        <location evidence="1 14">Nucleus</location>
    </subcellularLocation>
</comment>
<feature type="site" description="Histone H3K4me3 binding" evidence="11">
    <location>
        <position position="181"/>
    </location>
</feature>
<dbReference type="GO" id="GO:0005634">
    <property type="term" value="C:nucleus"/>
    <property type="evidence" value="ECO:0007669"/>
    <property type="project" value="UniProtKB-SubCell"/>
</dbReference>
<evidence type="ECO:0000256" key="7">
    <source>
        <dbReference type="ARBA" id="ARBA00022853"/>
    </source>
</evidence>
<dbReference type="Pfam" id="PF00628">
    <property type="entry name" value="PHD"/>
    <property type="match status" value="1"/>
</dbReference>
<feature type="binding site" evidence="12">
    <location>
        <position position="209"/>
    </location>
    <ligand>
        <name>Zn(2+)</name>
        <dbReference type="ChEBI" id="CHEBI:29105"/>
        <label>1</label>
    </ligand>
</feature>
<evidence type="ECO:0000256" key="13">
    <source>
        <dbReference type="PROSITE-ProRule" id="PRU00146"/>
    </source>
</evidence>
<feature type="site" description="Histone H3K4me3 binding" evidence="11">
    <location>
        <position position="192"/>
    </location>
</feature>
<comment type="function">
    <text evidence="14">Component of an histone acetyltransferase complex.</text>
</comment>
<dbReference type="SUPFAM" id="SSF57903">
    <property type="entry name" value="FYVE/PHD zinc finger"/>
    <property type="match status" value="1"/>
</dbReference>
<dbReference type="PANTHER" id="PTHR10333:SF103">
    <property type="entry name" value="INHIBITOR OF GROWTH PROTEIN 3"/>
    <property type="match status" value="1"/>
</dbReference>
<keyword evidence="3" id="KW-0341">Growth regulation</keyword>
<keyword evidence="9" id="KW-0804">Transcription</keyword>
<dbReference type="FunFam" id="3.30.40.10:FF:000021">
    <property type="entry name" value="Inhibitor of growth 2b"/>
    <property type="match status" value="1"/>
</dbReference>
<keyword evidence="10 14" id="KW-0539">Nucleus</keyword>
<dbReference type="InterPro" id="IPR028651">
    <property type="entry name" value="ING_fam"/>
</dbReference>
<dbReference type="Gene3D" id="6.10.140.1740">
    <property type="match status" value="1"/>
</dbReference>
<feature type="binding site" evidence="12">
    <location>
        <position position="225"/>
    </location>
    <ligand>
        <name>Zn(2+)</name>
        <dbReference type="ChEBI" id="CHEBI:29105"/>
        <label>2</label>
    </ligand>
</feature>
<accession>A0A0C9S5G5</accession>
<dbReference type="CDD" id="cd17015">
    <property type="entry name" value="ING_plant"/>
    <property type="match status" value="1"/>
</dbReference>
<dbReference type="InterPro" id="IPR019786">
    <property type="entry name" value="Zinc_finger_PHD-type_CS"/>
</dbReference>
<feature type="binding site" evidence="12">
    <location>
        <position position="222"/>
    </location>
    <ligand>
        <name>Zn(2+)</name>
        <dbReference type="ChEBI" id="CHEBI:29105"/>
        <label>2</label>
    </ligand>
</feature>
<dbReference type="EMBL" id="GCHU01019251">
    <property type="protein sequence ID" value="JAG86068.1"/>
    <property type="molecule type" value="Transcribed_RNA"/>
</dbReference>
<comment type="similarity">
    <text evidence="2 14">Belongs to the ING family.</text>
</comment>
<feature type="site" description="Histone H3K4me3 binding" evidence="11">
    <location>
        <position position="204"/>
    </location>
</feature>
<keyword evidence="5 13" id="KW-0863">Zinc-finger</keyword>
<dbReference type="InterPro" id="IPR019787">
    <property type="entry name" value="Znf_PHD-finger"/>
</dbReference>
<feature type="site" description="Histone H3K4me3 binding" evidence="11">
    <location>
        <position position="196"/>
    </location>
</feature>
<proteinExistence type="inferred from homology"/>
<reference evidence="17" key="1">
    <citation type="submission" date="2015-02" db="EMBL/GenBank/DDBJ databases">
        <title>A transcriptome of Wollemia nobilis - a relic of Gondwana.</title>
        <authorList>
            <person name="Chia J.Y."/>
            <person name="Leong Y.S."/>
            <person name="Abdul Karim S."/>
            <person name="Wan Azmi N."/>
            <person name="Hercus R."/>
            <person name="Croft L."/>
        </authorList>
    </citation>
    <scope>NUCLEOTIDE SEQUENCE</scope>
    <source>
        <strain evidence="17">MaeBrown</strain>
        <tissue evidence="17">Leaf</tissue>
    </source>
</reference>
<organism evidence="17">
    <name type="scientific">Wollemia nobilis</name>
    <dbReference type="NCBI Taxonomy" id="56998"/>
    <lineage>
        <taxon>Eukaryota</taxon>
        <taxon>Viridiplantae</taxon>
        <taxon>Streptophyta</taxon>
        <taxon>Embryophyta</taxon>
        <taxon>Tracheophyta</taxon>
        <taxon>Spermatophyta</taxon>
        <taxon>Pinopsida</taxon>
        <taxon>Pinidae</taxon>
        <taxon>Conifers II</taxon>
        <taxon>Araucariales</taxon>
        <taxon>Araucariaceae</taxon>
        <taxon>Wollemia</taxon>
    </lineage>
</organism>
<evidence type="ECO:0000256" key="8">
    <source>
        <dbReference type="ARBA" id="ARBA00023015"/>
    </source>
</evidence>
<evidence type="ECO:0000256" key="3">
    <source>
        <dbReference type="ARBA" id="ARBA00022604"/>
    </source>
</evidence>
<keyword evidence="4 12" id="KW-0479">Metal-binding</keyword>
<feature type="binding site" evidence="12">
    <location>
        <position position="200"/>
    </location>
    <ligand>
        <name>Zn(2+)</name>
        <dbReference type="ChEBI" id="CHEBI:29105"/>
        <label>2</label>
    </ligand>
</feature>
<evidence type="ECO:0000313" key="17">
    <source>
        <dbReference type="EMBL" id="JAG86068.1"/>
    </source>
</evidence>
<dbReference type="PROSITE" id="PS50016">
    <property type="entry name" value="ZF_PHD_2"/>
    <property type="match status" value="1"/>
</dbReference>
<comment type="domain">
    <text evidence="14">The PHD-type zinc finger mediates the binding to H3K4me3.</text>
</comment>
<dbReference type="PROSITE" id="PS01359">
    <property type="entry name" value="ZF_PHD_1"/>
    <property type="match status" value="1"/>
</dbReference>
<evidence type="ECO:0000259" key="16">
    <source>
        <dbReference type="PROSITE" id="PS50016"/>
    </source>
</evidence>
<evidence type="ECO:0000256" key="1">
    <source>
        <dbReference type="ARBA" id="ARBA00004123"/>
    </source>
</evidence>
<evidence type="ECO:0000256" key="14">
    <source>
        <dbReference type="RuleBase" id="RU361213"/>
    </source>
</evidence>
<dbReference type="InterPro" id="IPR011011">
    <property type="entry name" value="Znf_FYVE_PHD"/>
</dbReference>
<feature type="binding site" evidence="12">
    <location>
        <position position="206"/>
    </location>
    <ligand>
        <name>Zn(2+)</name>
        <dbReference type="ChEBI" id="CHEBI:29105"/>
        <label>1</label>
    </ligand>
</feature>
<protein>
    <recommendedName>
        <fullName evidence="14">PHD finger protein ING</fullName>
    </recommendedName>
</protein>
<sequence>MTFLDEFISNIASLPSDLHRNYKLMRQLDEQLQVLQKQNEERCEHELEEIRRGCGHELEEIRRGGDSRNISVKASSFFRFSDDALAEQKDCCNIADEKVALAAQAYDLVDGHIQRLDKYMERFYEELRRGGAVAMDQNVDNSGRIARGNESGKPGRKRSQALAEPLNMDLDLPVDPNEPTYCFCNQVSYGEMIACDNPDCKIEWFHYGCVGIKERPKGKWFCPNCIGNDRRRKGK</sequence>
<evidence type="ECO:0000256" key="6">
    <source>
        <dbReference type="ARBA" id="ARBA00022833"/>
    </source>
</evidence>
<evidence type="ECO:0000256" key="2">
    <source>
        <dbReference type="ARBA" id="ARBA00010210"/>
    </source>
</evidence>
<dbReference type="SMART" id="SM00249">
    <property type="entry name" value="PHD"/>
    <property type="match status" value="1"/>
</dbReference>
<dbReference type="GO" id="GO:0006325">
    <property type="term" value="P:chromatin organization"/>
    <property type="evidence" value="ECO:0007669"/>
    <property type="project" value="UniProtKB-KW"/>
</dbReference>
<evidence type="ECO:0000256" key="11">
    <source>
        <dbReference type="PIRSR" id="PIRSR628651-50"/>
    </source>
</evidence>
<comment type="subunit">
    <text evidence="14">Component of an histone acetyltransferase complex. Interacts with H3K4me3 and to a lesser extent with H3K4me2.</text>
</comment>
<keyword evidence="6 12" id="KW-0862">Zinc</keyword>
<keyword evidence="7 14" id="KW-0156">Chromatin regulator</keyword>
<evidence type="ECO:0000256" key="5">
    <source>
        <dbReference type="ARBA" id="ARBA00022771"/>
    </source>
</evidence>
<keyword evidence="8" id="KW-0805">Transcription regulation</keyword>
<dbReference type="CDD" id="cd15587">
    <property type="entry name" value="PHD_Yng1p_like"/>
    <property type="match status" value="1"/>
</dbReference>
<evidence type="ECO:0000256" key="15">
    <source>
        <dbReference type="SAM" id="MobiDB-lite"/>
    </source>
</evidence>
<dbReference type="Gene3D" id="3.30.40.10">
    <property type="entry name" value="Zinc/RING finger domain, C3HC4 (zinc finger)"/>
    <property type="match status" value="1"/>
</dbReference>
<dbReference type="Pfam" id="PF12998">
    <property type="entry name" value="ING"/>
    <property type="match status" value="1"/>
</dbReference>
<dbReference type="PANTHER" id="PTHR10333">
    <property type="entry name" value="INHIBITOR OF GROWTH PROTEIN"/>
    <property type="match status" value="1"/>
</dbReference>
<dbReference type="InterPro" id="IPR013083">
    <property type="entry name" value="Znf_RING/FYVE/PHD"/>
</dbReference>
<feature type="binding site" evidence="12">
    <location>
        <position position="195"/>
    </location>
    <ligand>
        <name>Zn(2+)</name>
        <dbReference type="ChEBI" id="CHEBI:29105"/>
        <label>2</label>
    </ligand>
</feature>
<dbReference type="InterPro" id="IPR001965">
    <property type="entry name" value="Znf_PHD"/>
</dbReference>
<evidence type="ECO:0000256" key="12">
    <source>
        <dbReference type="PIRSR" id="PIRSR628651-51"/>
    </source>
</evidence>
<dbReference type="GO" id="GO:0008270">
    <property type="term" value="F:zinc ion binding"/>
    <property type="evidence" value="ECO:0007669"/>
    <property type="project" value="UniProtKB-KW"/>
</dbReference>
<dbReference type="InterPro" id="IPR024610">
    <property type="entry name" value="ING_N_histone-binding"/>
</dbReference>